<dbReference type="AlphaFoldDB" id="A0A061I3E4"/>
<dbReference type="GO" id="GO:0008270">
    <property type="term" value="F:zinc ion binding"/>
    <property type="evidence" value="ECO:0007669"/>
    <property type="project" value="UniProtKB-KW"/>
</dbReference>
<dbReference type="PROSITE" id="PS50835">
    <property type="entry name" value="IG_LIKE"/>
    <property type="match status" value="2"/>
</dbReference>
<dbReference type="SMART" id="SM00408">
    <property type="entry name" value="IGc2"/>
    <property type="match status" value="3"/>
</dbReference>
<dbReference type="Pfam" id="PF13927">
    <property type="entry name" value="Ig_3"/>
    <property type="match status" value="1"/>
</dbReference>
<dbReference type="Gene3D" id="2.60.40.10">
    <property type="entry name" value="Immunoglobulins"/>
    <property type="match status" value="3"/>
</dbReference>
<accession>A0A061I3E4</accession>
<evidence type="ECO:0000259" key="9">
    <source>
        <dbReference type="PROSITE" id="PS50835"/>
    </source>
</evidence>
<proteinExistence type="predicted"/>
<dbReference type="PANTHER" id="PTHR11481">
    <property type="entry name" value="IMMUNOGLOBULIN FC RECEPTOR"/>
    <property type="match status" value="1"/>
</dbReference>
<keyword evidence="1" id="KW-0732">Signal</keyword>
<evidence type="ECO:0000256" key="6">
    <source>
        <dbReference type="PROSITE-ProRule" id="PRU00042"/>
    </source>
</evidence>
<dbReference type="CDD" id="cd05753">
    <property type="entry name" value="Ig2_FcgammaR_like"/>
    <property type="match status" value="1"/>
</dbReference>
<dbReference type="PANTHER" id="PTHR11481:SF71">
    <property type="entry name" value="FC RECEPTOR-LIKE A"/>
    <property type="match status" value="1"/>
</dbReference>
<dbReference type="SUPFAM" id="SSF48726">
    <property type="entry name" value="Immunoglobulin"/>
    <property type="match status" value="3"/>
</dbReference>
<dbReference type="GO" id="GO:0006955">
    <property type="term" value="P:immune response"/>
    <property type="evidence" value="ECO:0007669"/>
    <property type="project" value="TreeGrafter"/>
</dbReference>
<keyword evidence="6" id="KW-0863">Zinc-finger</keyword>
<dbReference type="InterPro" id="IPR000340">
    <property type="entry name" value="Dual-sp_phosphatase_cat-dom"/>
</dbReference>
<dbReference type="InterPro" id="IPR013783">
    <property type="entry name" value="Ig-like_fold"/>
</dbReference>
<keyword evidence="10" id="KW-0675">Receptor</keyword>
<dbReference type="FunFam" id="2.60.40.10:FF:000217">
    <property type="entry name" value="High affinity immunoglobulin gamma Fc receptor I"/>
    <property type="match status" value="2"/>
</dbReference>
<dbReference type="GO" id="GO:0004721">
    <property type="term" value="F:phosphoprotein phosphatase activity"/>
    <property type="evidence" value="ECO:0007669"/>
    <property type="project" value="UniProtKB-KW"/>
</dbReference>
<keyword evidence="3" id="KW-0904">Protein phosphatase</keyword>
<dbReference type="SUPFAM" id="SSF52799">
    <property type="entry name" value="(Phosphotyrosine protein) phosphatases II"/>
    <property type="match status" value="1"/>
</dbReference>
<feature type="domain" description="Ig-like" evidence="9">
    <location>
        <begin position="149"/>
        <end position="236"/>
    </location>
</feature>
<organism evidence="10 11">
    <name type="scientific">Cricetulus griseus</name>
    <name type="common">Chinese hamster</name>
    <name type="synonym">Cricetulus barabensis griseus</name>
    <dbReference type="NCBI Taxonomy" id="10029"/>
    <lineage>
        <taxon>Eukaryota</taxon>
        <taxon>Metazoa</taxon>
        <taxon>Chordata</taxon>
        <taxon>Craniata</taxon>
        <taxon>Vertebrata</taxon>
        <taxon>Euteleostomi</taxon>
        <taxon>Mammalia</taxon>
        <taxon>Eutheria</taxon>
        <taxon>Euarchontoglires</taxon>
        <taxon>Glires</taxon>
        <taxon>Rodentia</taxon>
        <taxon>Myomorpha</taxon>
        <taxon>Muroidea</taxon>
        <taxon>Cricetidae</taxon>
        <taxon>Cricetinae</taxon>
        <taxon>Cricetulus</taxon>
    </lineage>
</organism>
<dbReference type="InterPro" id="IPR036179">
    <property type="entry name" value="Ig-like_dom_sf"/>
</dbReference>
<keyword evidence="3" id="KW-0378">Hydrolase</keyword>
<dbReference type="InterPro" id="IPR029021">
    <property type="entry name" value="Prot-tyrosine_phosphatase-like"/>
</dbReference>
<dbReference type="GO" id="GO:0007166">
    <property type="term" value="P:cell surface receptor signaling pathway"/>
    <property type="evidence" value="ECO:0007669"/>
    <property type="project" value="TreeGrafter"/>
</dbReference>
<evidence type="ECO:0000313" key="10">
    <source>
        <dbReference type="EMBL" id="ERE73877.1"/>
    </source>
</evidence>
<keyword evidence="4" id="KW-1015">Disulfide bond</keyword>
<feature type="region of interest" description="Disordered" evidence="7">
    <location>
        <begin position="243"/>
        <end position="272"/>
    </location>
</feature>
<dbReference type="InterPro" id="IPR003598">
    <property type="entry name" value="Ig_sub2"/>
</dbReference>
<dbReference type="InterPro" id="IPR050488">
    <property type="entry name" value="Ig_Fc_receptor"/>
</dbReference>
<keyword evidence="6" id="KW-0862">Zinc</keyword>
<evidence type="ECO:0000256" key="1">
    <source>
        <dbReference type="ARBA" id="ARBA00022729"/>
    </source>
</evidence>
<evidence type="ECO:0000256" key="4">
    <source>
        <dbReference type="ARBA" id="ARBA00023157"/>
    </source>
</evidence>
<evidence type="ECO:0000259" key="8">
    <source>
        <dbReference type="PROSITE" id="PS50157"/>
    </source>
</evidence>
<dbReference type="InterPro" id="IPR003599">
    <property type="entry name" value="Ig_sub"/>
</dbReference>
<keyword evidence="6" id="KW-0479">Metal-binding</keyword>
<dbReference type="PROSITE" id="PS50157">
    <property type="entry name" value="ZINC_FINGER_C2H2_2"/>
    <property type="match status" value="1"/>
</dbReference>
<evidence type="ECO:0000256" key="2">
    <source>
        <dbReference type="ARBA" id="ARBA00022737"/>
    </source>
</evidence>
<keyword evidence="5" id="KW-0393">Immunoglobulin domain</keyword>
<evidence type="ECO:0000256" key="7">
    <source>
        <dbReference type="SAM" id="MobiDB-lite"/>
    </source>
</evidence>
<protein>
    <submittedName>
        <fullName evidence="10">Fc receptor-like A-like isoform 1</fullName>
    </submittedName>
</protein>
<keyword evidence="2" id="KW-0677">Repeat</keyword>
<dbReference type="InterPro" id="IPR013087">
    <property type="entry name" value="Znf_C2H2_type"/>
</dbReference>
<gene>
    <name evidence="10" type="ORF">H671_5g13882</name>
</gene>
<feature type="domain" description="C2H2-type" evidence="8">
    <location>
        <begin position="643"/>
        <end position="677"/>
    </location>
</feature>
<dbReference type="InterPro" id="IPR007110">
    <property type="entry name" value="Ig-like_dom"/>
</dbReference>
<sequence>MLLAASSETLKCEGPVSTEQSGCHTDEEEDVIHASEEDFQVKGYKFSKPFHLIVSYDWLILQGPDTSIFEGDPLVLHCRAWQDWPLTQVIFYQEGSALAPPGPKREFSIDVVQKSDSGHYHCSGVFRSPGPGSRETASPVAITVQELFPAPVLKALPSSEPQEGDSVTLSCQTKLSLQRSASRLLFSFYKDGRSLSIRGISAELQIPKASEEHSGSYWCEAATEDRQVWKQSPQLEIRVQALQKPTASETPPMEPPGPLRPPPAPSAEHLRVSSSDPHLLHQIQMLLKQMQDVKVLLGHLVVELRELTVYLKPGITKFQAVGKLGERVTLQCDGYHPLLLELRPISTLWYLGHVLLPSHKKSIEVQTPGVYRCQTRGAPVSDPIHLSVSNDWLILQVPYAPVFEGEPLVMRCRGWYDKVVYKLHYYHDGQAVRYFHSSTNYTVLQARSSDSGHYQCSGTMRIPVESAPMFSSKVAVTVQGWHGAASDMVQISPSAFTSVQCQIMPQGGLQALSPNKAHLKGGRDRKIAITMRKEKIEVSHAGVSRSVAVVTAFIMKTEQLPFEKAYENLQTVKPEAKMNEGFEWQLKLYETMGYEVDPSSAIYKQYRLQKVTEKYPELRNLPQELFAVDPTTISQGLKDDILYKCRKCRRSLFRSSSILDHNEGSGPLAFAHKRTAPSLVLTTGSQAQCTSFFIEPVQWMESTLLGVIDGQLLCPKCSAKLGSFNWYGEQCSCGRWITPAFQIHKNRVDEMKMLPALGSQTRKL</sequence>
<dbReference type="Proteomes" id="UP000030759">
    <property type="component" value="Unassembled WGS sequence"/>
</dbReference>
<feature type="compositionally biased region" description="Pro residues" evidence="7">
    <location>
        <begin position="252"/>
        <end position="265"/>
    </location>
</feature>
<feature type="domain" description="Ig-like" evidence="9">
    <location>
        <begin position="49"/>
        <end position="138"/>
    </location>
</feature>
<name>A0A061I3E4_CRIGR</name>
<evidence type="ECO:0000256" key="3">
    <source>
        <dbReference type="ARBA" id="ARBA00022912"/>
    </source>
</evidence>
<dbReference type="Gene3D" id="3.90.190.10">
    <property type="entry name" value="Protein tyrosine phosphatase superfamily"/>
    <property type="match status" value="1"/>
</dbReference>
<evidence type="ECO:0000256" key="5">
    <source>
        <dbReference type="ARBA" id="ARBA00023319"/>
    </source>
</evidence>
<reference evidence="11" key="1">
    <citation type="journal article" date="2013" name="Nat. Biotechnol.">
        <title>Chinese hamster genome sequenced from sorted chromosomes.</title>
        <authorList>
            <person name="Brinkrolf K."/>
            <person name="Rupp O."/>
            <person name="Laux H."/>
            <person name="Kollin F."/>
            <person name="Ernst W."/>
            <person name="Linke B."/>
            <person name="Kofler R."/>
            <person name="Romand S."/>
            <person name="Hesse F."/>
            <person name="Budach W.E."/>
            <person name="Galosy S."/>
            <person name="Muller D."/>
            <person name="Noll T."/>
            <person name="Wienberg J."/>
            <person name="Jostock T."/>
            <person name="Leonard M."/>
            <person name="Grillari J."/>
            <person name="Tauch A."/>
            <person name="Goesmann A."/>
            <person name="Helk B."/>
            <person name="Mott J.E."/>
            <person name="Puhler A."/>
            <person name="Borth N."/>
        </authorList>
    </citation>
    <scope>NUCLEOTIDE SEQUENCE [LARGE SCALE GENOMIC DNA]</scope>
    <source>
        <strain evidence="11">17A/GY</strain>
    </source>
</reference>
<dbReference type="Pfam" id="PF00782">
    <property type="entry name" value="DSPc"/>
    <property type="match status" value="1"/>
</dbReference>
<dbReference type="EMBL" id="KE676478">
    <property type="protein sequence ID" value="ERE73877.1"/>
    <property type="molecule type" value="Genomic_DNA"/>
</dbReference>
<evidence type="ECO:0000313" key="11">
    <source>
        <dbReference type="Proteomes" id="UP000030759"/>
    </source>
</evidence>
<dbReference type="GO" id="GO:0004888">
    <property type="term" value="F:transmembrane signaling receptor activity"/>
    <property type="evidence" value="ECO:0007669"/>
    <property type="project" value="TreeGrafter"/>
</dbReference>
<dbReference type="FunFam" id="2.60.40.10:FF:000651">
    <property type="entry name" value="Fc receptor like 1"/>
    <property type="match status" value="1"/>
</dbReference>
<dbReference type="SMART" id="SM00409">
    <property type="entry name" value="IG"/>
    <property type="match status" value="4"/>
</dbReference>
<dbReference type="GO" id="GO:0009897">
    <property type="term" value="C:external side of plasma membrane"/>
    <property type="evidence" value="ECO:0007669"/>
    <property type="project" value="TreeGrafter"/>
</dbReference>
<dbReference type="Pfam" id="PF13895">
    <property type="entry name" value="Ig_2"/>
    <property type="match status" value="2"/>
</dbReference>